<dbReference type="GO" id="GO:0004616">
    <property type="term" value="F:phosphogluconate dehydrogenase (decarboxylating) activity"/>
    <property type="evidence" value="ECO:0007669"/>
    <property type="project" value="UniProtKB-EC"/>
</dbReference>
<dbReference type="InterPro" id="IPR008927">
    <property type="entry name" value="6-PGluconate_DH-like_C_sf"/>
</dbReference>
<gene>
    <name evidence="17" type="primary">gndA</name>
    <name evidence="17" type="ORF">FHP25_19540</name>
</gene>
<comment type="catalytic activity">
    <reaction evidence="11 12 15">
        <text>6-phospho-D-gluconate + NADP(+) = D-ribulose 5-phosphate + CO2 + NADPH</text>
        <dbReference type="Rhea" id="RHEA:10116"/>
        <dbReference type="ChEBI" id="CHEBI:16526"/>
        <dbReference type="ChEBI" id="CHEBI:57783"/>
        <dbReference type="ChEBI" id="CHEBI:58121"/>
        <dbReference type="ChEBI" id="CHEBI:58349"/>
        <dbReference type="ChEBI" id="CHEBI:58759"/>
        <dbReference type="EC" id="1.1.1.44"/>
    </reaction>
</comment>
<evidence type="ECO:0000256" key="5">
    <source>
        <dbReference type="ARBA" id="ARBA00013011"/>
    </source>
</evidence>
<evidence type="ECO:0000256" key="12">
    <source>
        <dbReference type="PIRNR" id="PIRNR000109"/>
    </source>
</evidence>
<dbReference type="PIRSF" id="PIRSF000109">
    <property type="entry name" value="6PGD"/>
    <property type="match status" value="1"/>
</dbReference>
<dbReference type="GO" id="GO:0006098">
    <property type="term" value="P:pentose-phosphate shunt"/>
    <property type="evidence" value="ECO:0007669"/>
    <property type="project" value="UniProtKB-UniPathway"/>
</dbReference>
<feature type="binding site" evidence="14">
    <location>
        <position position="442"/>
    </location>
    <ligand>
        <name>substrate</name>
        <note>ligand shared between dimeric partners</note>
    </ligand>
</feature>
<dbReference type="PANTHER" id="PTHR11811">
    <property type="entry name" value="6-PHOSPHOGLUCONATE DEHYDROGENASE"/>
    <property type="match status" value="1"/>
</dbReference>
<dbReference type="SMART" id="SM01350">
    <property type="entry name" value="6PGD"/>
    <property type="match status" value="1"/>
</dbReference>
<evidence type="ECO:0000256" key="9">
    <source>
        <dbReference type="ARBA" id="ARBA00023064"/>
    </source>
</evidence>
<evidence type="ECO:0000256" key="3">
    <source>
        <dbReference type="ARBA" id="ARBA00008419"/>
    </source>
</evidence>
<dbReference type="Gene3D" id="1.10.1040.10">
    <property type="entry name" value="N-(1-d-carboxylethyl)-l-norvaline Dehydrogenase, domain 2"/>
    <property type="match status" value="1"/>
</dbReference>
<evidence type="ECO:0000256" key="11">
    <source>
        <dbReference type="ARBA" id="ARBA00048640"/>
    </source>
</evidence>
<feature type="binding site" description="in other chain" evidence="14">
    <location>
        <begin position="125"/>
        <end position="127"/>
    </location>
    <ligand>
        <name>substrate</name>
        <note>ligand shared between dimeric partners</note>
    </ligand>
</feature>
<dbReference type="Gene3D" id="3.40.50.720">
    <property type="entry name" value="NAD(P)-binding Rossmann-like Domain"/>
    <property type="match status" value="1"/>
</dbReference>
<dbReference type="PROSITE" id="PS00461">
    <property type="entry name" value="6PGD"/>
    <property type="match status" value="1"/>
</dbReference>
<comment type="function">
    <text evidence="1 12">Catalyzes the oxidative decarboxylation of 6-phosphogluconate to ribulose 5-phosphate and CO(2), with concomitant reduction of NADP to NADPH.</text>
</comment>
<keyword evidence="10 12" id="KW-0570">Pentose shunt</keyword>
<feature type="binding site" description="in other chain" evidence="14">
    <location>
        <position position="284"/>
    </location>
    <ligand>
        <name>substrate</name>
        <note>ligand shared between dimeric partners</note>
    </ligand>
</feature>
<dbReference type="SUPFAM" id="SSF51735">
    <property type="entry name" value="NAD(P)-binding Rossmann-fold domains"/>
    <property type="match status" value="1"/>
</dbReference>
<dbReference type="InterPro" id="IPR036291">
    <property type="entry name" value="NAD(P)-bd_dom_sf"/>
</dbReference>
<evidence type="ECO:0000313" key="18">
    <source>
        <dbReference type="Proteomes" id="UP000321638"/>
    </source>
</evidence>
<dbReference type="PRINTS" id="PR00076">
    <property type="entry name" value="6PGDHDRGNASE"/>
</dbReference>
<dbReference type="GO" id="GO:0050661">
    <property type="term" value="F:NADP binding"/>
    <property type="evidence" value="ECO:0007669"/>
    <property type="project" value="InterPro"/>
</dbReference>
<dbReference type="InterPro" id="IPR006114">
    <property type="entry name" value="6PGDH_C"/>
</dbReference>
<name>A0A5C8PJ60_9HYPH</name>
<evidence type="ECO:0000256" key="15">
    <source>
        <dbReference type="RuleBase" id="RU000485"/>
    </source>
</evidence>
<keyword evidence="7 12" id="KW-0521">NADP</keyword>
<dbReference type="SUPFAM" id="SSF48179">
    <property type="entry name" value="6-phosphogluconate dehydrogenase C-terminal domain-like"/>
    <property type="match status" value="1"/>
</dbReference>
<dbReference type="InterPro" id="IPR006184">
    <property type="entry name" value="6PGdom_BS"/>
</dbReference>
<accession>A0A5C8PJ60</accession>
<feature type="binding site" description="in other chain" evidence="14">
    <location>
        <begin position="183"/>
        <end position="184"/>
    </location>
    <ligand>
        <name>substrate</name>
        <note>ligand shared between dimeric partners</note>
    </ligand>
</feature>
<keyword evidence="8 12" id="KW-0560">Oxidoreductase</keyword>
<comment type="pathway">
    <text evidence="2 12 15">Carbohydrate degradation; pentose phosphate pathway; D-ribulose 5-phosphate from D-glucose 6-phosphate (oxidative stage): step 3/3.</text>
</comment>
<reference evidence="17 18" key="1">
    <citation type="submission" date="2019-06" db="EMBL/GenBank/DDBJ databases">
        <title>New taxonomy in bacterial strain CC-CFT640, isolated from vineyard.</title>
        <authorList>
            <person name="Lin S.-Y."/>
            <person name="Tsai C.-F."/>
            <person name="Young C.-C."/>
        </authorList>
    </citation>
    <scope>NUCLEOTIDE SEQUENCE [LARGE SCALE GENOMIC DNA]</scope>
    <source>
        <strain evidence="17 18">CC-CFT640</strain>
    </source>
</reference>
<dbReference type="OrthoDB" id="9804542at2"/>
<sequence>MTALGLMGLGVMGANLARNLADHGVQLALYDPAAGVAQHLAQDLGSAGTACATPEALVAALAAPRTIFLLVPAGAATDAAIESLLPHLAAGDVIIDGGNAFYRDTARRQAACGASGVHFLGFGVSGGAEGARHGPAIMAGGDRTVLERLAPTFAAIAAKAPDGTPCFARVGDGAAGHFVKTVHNGIEYAHMQLIAEAWQLLRRLLRLPHEEVRDLFARWARGALSSFLMECAVRALDTMDKDGTPLIEHIVDTAEQKGTGQWTANAALEYGVAAPSLAEAVHARCLSALKDMRLAMEASVGAPTMAFAGDVKALVAALERALLSANITVLAQGFALIRAVDAEHGWGVDPATVARTWRGGCIIRSTLLEPIAEAYAAAPDLDNLLRDRVLWRRVTAGDAEWRQVVVTAVAHGVPVPVFSASLAYVDGLRTGRLWADMIAAQRDIFGQHGFARFGSPGRHHADWATLDLTSPAGGS</sequence>
<dbReference type="NCBIfam" id="NF006765">
    <property type="entry name" value="PRK09287.1"/>
    <property type="match status" value="1"/>
</dbReference>
<comment type="caution">
    <text evidence="17">The sequence shown here is derived from an EMBL/GenBank/DDBJ whole genome shotgun (WGS) entry which is preliminary data.</text>
</comment>
<dbReference type="Proteomes" id="UP000321638">
    <property type="component" value="Unassembled WGS sequence"/>
</dbReference>
<evidence type="ECO:0000256" key="10">
    <source>
        <dbReference type="ARBA" id="ARBA00023126"/>
    </source>
</evidence>
<feature type="domain" description="6-phosphogluconate dehydrogenase C-terminal" evidence="16">
    <location>
        <begin position="176"/>
        <end position="464"/>
    </location>
</feature>
<dbReference type="InterPro" id="IPR006183">
    <property type="entry name" value="Pgluconate_DH"/>
</dbReference>
<feature type="binding site" description="in other chain" evidence="14">
    <location>
        <position position="188"/>
    </location>
    <ligand>
        <name>substrate</name>
        <note>ligand shared between dimeric partners</note>
    </ligand>
</feature>
<dbReference type="InterPro" id="IPR006113">
    <property type="entry name" value="6PGDH_Gnd/GntZ"/>
</dbReference>
<feature type="binding site" description="in other chain" evidence="14">
    <location>
        <position position="99"/>
    </location>
    <ligand>
        <name>substrate</name>
        <note>ligand shared between dimeric partners</note>
    </ligand>
</feature>
<evidence type="ECO:0000256" key="4">
    <source>
        <dbReference type="ARBA" id="ARBA00011738"/>
    </source>
</evidence>
<organism evidence="17 18">
    <name type="scientific">Vineibacter terrae</name>
    <dbReference type="NCBI Taxonomy" id="2586908"/>
    <lineage>
        <taxon>Bacteria</taxon>
        <taxon>Pseudomonadati</taxon>
        <taxon>Pseudomonadota</taxon>
        <taxon>Alphaproteobacteria</taxon>
        <taxon>Hyphomicrobiales</taxon>
        <taxon>Vineibacter</taxon>
    </lineage>
</organism>
<dbReference type="EC" id="1.1.1.44" evidence="5 12"/>
<evidence type="ECO:0000256" key="7">
    <source>
        <dbReference type="ARBA" id="ARBA00022857"/>
    </source>
</evidence>
<dbReference type="Gene3D" id="1.20.5.320">
    <property type="entry name" value="6-Phosphogluconate Dehydrogenase, domain 3"/>
    <property type="match status" value="1"/>
</dbReference>
<dbReference type="EMBL" id="VDUZ01000022">
    <property type="protein sequence ID" value="TXL73847.1"/>
    <property type="molecule type" value="Genomic_DNA"/>
</dbReference>
<keyword evidence="9 15" id="KW-0311">Gluconate utilization</keyword>
<comment type="similarity">
    <text evidence="3 12 15">Belongs to the 6-phosphogluconate dehydrogenase family.</text>
</comment>
<evidence type="ECO:0000256" key="6">
    <source>
        <dbReference type="ARBA" id="ARBA00018193"/>
    </source>
</evidence>
<dbReference type="UniPathway" id="UPA00115">
    <property type="reaction ID" value="UER00410"/>
</dbReference>
<proteinExistence type="inferred from homology"/>
<feature type="binding site" description="in other chain" evidence="14">
    <location>
        <position position="257"/>
    </location>
    <ligand>
        <name>substrate</name>
        <note>ligand shared between dimeric partners</note>
    </ligand>
</feature>
<dbReference type="RefSeq" id="WP_147848642.1">
    <property type="nucleotide sequence ID" value="NZ_VDUZ01000022.1"/>
</dbReference>
<comment type="subunit">
    <text evidence="4 12">Homodimer.</text>
</comment>
<keyword evidence="18" id="KW-1185">Reference proteome</keyword>
<feature type="active site" description="Proton donor" evidence="13">
    <location>
        <position position="187"/>
    </location>
</feature>
<dbReference type="Pfam" id="PF00393">
    <property type="entry name" value="6PGD"/>
    <property type="match status" value="1"/>
</dbReference>
<dbReference type="GO" id="GO:0019521">
    <property type="term" value="P:D-gluconate metabolic process"/>
    <property type="evidence" value="ECO:0007669"/>
    <property type="project" value="UniProtKB-KW"/>
</dbReference>
<evidence type="ECO:0000256" key="2">
    <source>
        <dbReference type="ARBA" id="ARBA00004874"/>
    </source>
</evidence>
<evidence type="ECO:0000256" key="1">
    <source>
        <dbReference type="ARBA" id="ARBA00002526"/>
    </source>
</evidence>
<evidence type="ECO:0000256" key="13">
    <source>
        <dbReference type="PIRSR" id="PIRSR000109-1"/>
    </source>
</evidence>
<evidence type="ECO:0000259" key="16">
    <source>
        <dbReference type="SMART" id="SM01350"/>
    </source>
</evidence>
<feature type="binding site" evidence="14">
    <location>
        <position position="448"/>
    </location>
    <ligand>
        <name>substrate</name>
        <note>ligand shared between dimeric partners</note>
    </ligand>
</feature>
<dbReference type="InterPro" id="IPR006115">
    <property type="entry name" value="6PGDH_NADP-bd"/>
</dbReference>
<evidence type="ECO:0000256" key="8">
    <source>
        <dbReference type="ARBA" id="ARBA00023002"/>
    </source>
</evidence>
<dbReference type="NCBIfam" id="TIGR00873">
    <property type="entry name" value="gnd"/>
    <property type="match status" value="1"/>
</dbReference>
<dbReference type="Pfam" id="PF03446">
    <property type="entry name" value="NAD_binding_2"/>
    <property type="match status" value="1"/>
</dbReference>
<evidence type="ECO:0000313" key="17">
    <source>
        <dbReference type="EMBL" id="TXL73847.1"/>
    </source>
</evidence>
<dbReference type="InterPro" id="IPR013328">
    <property type="entry name" value="6PGD_dom2"/>
</dbReference>
<dbReference type="FunFam" id="1.10.1040.10:FF:000032">
    <property type="entry name" value="6-phosphogluconate dehydrogenase, decarboxylating"/>
    <property type="match status" value="1"/>
</dbReference>
<dbReference type="AlphaFoldDB" id="A0A5C8PJ60"/>
<evidence type="ECO:0000256" key="14">
    <source>
        <dbReference type="PIRSR" id="PIRSR000109-2"/>
    </source>
</evidence>
<protein>
    <recommendedName>
        <fullName evidence="6 12">6-phosphogluconate dehydrogenase, decarboxylating</fullName>
        <ecNumber evidence="5 12">1.1.1.44</ecNumber>
    </recommendedName>
</protein>
<feature type="active site" description="Proton acceptor" evidence="13">
    <location>
        <position position="180"/>
    </location>
</feature>